<gene>
    <name evidence="2" type="ordered locus">Meso_2809</name>
</gene>
<reference evidence="2" key="1">
    <citation type="submission" date="2006-06" db="EMBL/GenBank/DDBJ databases">
        <title>Complete sequence of chromosome of Chelativorans sp. BNC1.</title>
        <authorList>
            <consortium name="US DOE Joint Genome Institute"/>
            <person name="Copeland A."/>
            <person name="Lucas S."/>
            <person name="Lapidus A."/>
            <person name="Barry K."/>
            <person name="Detter J.C."/>
            <person name="Glavina del Rio T."/>
            <person name="Hammon N."/>
            <person name="Israni S."/>
            <person name="Dalin E."/>
            <person name="Tice H."/>
            <person name="Pitluck S."/>
            <person name="Chertkov O."/>
            <person name="Brettin T."/>
            <person name="Bruce D."/>
            <person name="Han C."/>
            <person name="Tapia R."/>
            <person name="Gilna P."/>
            <person name="Schmutz J."/>
            <person name="Larimer F."/>
            <person name="Land M."/>
            <person name="Hauser L."/>
            <person name="Kyrpides N."/>
            <person name="Mikhailova N."/>
            <person name="Richardson P."/>
        </authorList>
    </citation>
    <scope>NUCLEOTIDE SEQUENCE</scope>
    <source>
        <strain evidence="2">BNC1</strain>
    </source>
</reference>
<dbReference type="STRING" id="266779.Meso_2809"/>
<organism evidence="2">
    <name type="scientific">Chelativorans sp. (strain BNC1)</name>
    <dbReference type="NCBI Taxonomy" id="266779"/>
    <lineage>
        <taxon>Bacteria</taxon>
        <taxon>Pseudomonadati</taxon>
        <taxon>Pseudomonadota</taxon>
        <taxon>Alphaproteobacteria</taxon>
        <taxon>Hyphomicrobiales</taxon>
        <taxon>Phyllobacteriaceae</taxon>
        <taxon>Chelativorans</taxon>
    </lineage>
</organism>
<dbReference type="OrthoDB" id="9812697at2"/>
<feature type="domain" description="N-acyl amino acid synthase FeeM catalytic core" evidence="1">
    <location>
        <begin position="47"/>
        <end position="205"/>
    </location>
</feature>
<dbReference type="SUPFAM" id="SSF55729">
    <property type="entry name" value="Acyl-CoA N-acyltransferases (Nat)"/>
    <property type="match status" value="1"/>
</dbReference>
<protein>
    <recommendedName>
        <fullName evidence="1">N-acyl amino acid synthase FeeM catalytic core domain-containing protein</fullName>
    </recommendedName>
</protein>
<proteinExistence type="predicted"/>
<dbReference type="AlphaFoldDB" id="Q11EJ0"/>
<sequence>MQAYRNIAVSQARSEATDIDSPFNRSVFAVLEEVEYRLCEKGEDLEAIYRLRYDSYRNAGMVKEDAARTVTDQYDELANSYRFGIFYRGNLVSTIRLHYVDETNRTAPSSKVFGDILEPRIKAGESFIDPSRFAADNEWSRTLRVLPYVTLRLAVVACKYFNPTCCLTAIKEEHSAFYHKVFRSVPTTGPREYPGLTVPVHLLESNCAKNLDNIINQYPFFRSTAFEQRMLFERPKQGEIGPLTILPTAKYLKHAA</sequence>
<dbReference type="InterPro" id="IPR016181">
    <property type="entry name" value="Acyl_CoA_acyltransferase"/>
</dbReference>
<name>Q11EJ0_CHESB</name>
<dbReference type="KEGG" id="mes:Meso_2809"/>
<dbReference type="eggNOG" id="COG3916">
    <property type="taxonomic scope" value="Bacteria"/>
</dbReference>
<dbReference type="InterPro" id="IPR054597">
    <property type="entry name" value="FeeM_cat"/>
</dbReference>
<dbReference type="HOGENOM" id="CLU_085044_0_0_5"/>
<evidence type="ECO:0000313" key="2">
    <source>
        <dbReference type="EMBL" id="ABG64185.1"/>
    </source>
</evidence>
<dbReference type="Pfam" id="PF21926">
    <property type="entry name" value="FeeM"/>
    <property type="match status" value="1"/>
</dbReference>
<dbReference type="Gene3D" id="3.40.630.30">
    <property type="match status" value="1"/>
</dbReference>
<accession>Q11EJ0</accession>
<dbReference type="EMBL" id="CP000390">
    <property type="protein sequence ID" value="ABG64185.1"/>
    <property type="molecule type" value="Genomic_DNA"/>
</dbReference>
<evidence type="ECO:0000259" key="1">
    <source>
        <dbReference type="Pfam" id="PF21926"/>
    </source>
</evidence>